<dbReference type="PROSITE" id="PS00086">
    <property type="entry name" value="CYTOCHROME_P450"/>
    <property type="match status" value="1"/>
</dbReference>
<dbReference type="PANTHER" id="PTHR24296">
    <property type="entry name" value="CYTOCHROME P450"/>
    <property type="match status" value="1"/>
</dbReference>
<dbReference type="GO" id="GO:0005506">
    <property type="term" value="F:iron ion binding"/>
    <property type="evidence" value="ECO:0007669"/>
    <property type="project" value="InterPro"/>
</dbReference>
<keyword evidence="3 6" id="KW-0560">Oxidoreductase</keyword>
<dbReference type="InterPro" id="IPR017972">
    <property type="entry name" value="Cyt_P450_CS"/>
</dbReference>
<keyword evidence="9" id="KW-1185">Reference proteome</keyword>
<dbReference type="EMBL" id="NMUH01005546">
    <property type="protein sequence ID" value="MQM13064.1"/>
    <property type="molecule type" value="Genomic_DNA"/>
</dbReference>
<feature type="transmembrane region" description="Helical" evidence="7">
    <location>
        <begin position="12"/>
        <end position="34"/>
    </location>
</feature>
<evidence type="ECO:0000256" key="7">
    <source>
        <dbReference type="SAM" id="Phobius"/>
    </source>
</evidence>
<accession>A0A843X5J2</accession>
<dbReference type="Gene3D" id="1.10.630.10">
    <property type="entry name" value="Cytochrome P450"/>
    <property type="match status" value="1"/>
</dbReference>
<keyword evidence="4 5" id="KW-0408">Iron</keyword>
<dbReference type="PRINTS" id="PR00385">
    <property type="entry name" value="P450"/>
</dbReference>
<dbReference type="InterPro" id="IPR001128">
    <property type="entry name" value="Cyt_P450"/>
</dbReference>
<keyword evidence="2 5" id="KW-0479">Metal-binding</keyword>
<dbReference type="GO" id="GO:0004497">
    <property type="term" value="F:monooxygenase activity"/>
    <property type="evidence" value="ECO:0007669"/>
    <property type="project" value="UniProtKB-KW"/>
</dbReference>
<evidence type="ECO:0000256" key="4">
    <source>
        <dbReference type="ARBA" id="ARBA00023004"/>
    </source>
</evidence>
<dbReference type="OrthoDB" id="1470350at2759"/>
<dbReference type="PRINTS" id="PR00463">
    <property type="entry name" value="EP450I"/>
</dbReference>
<comment type="similarity">
    <text evidence="1 6">Belongs to the cytochrome P450 family.</text>
</comment>
<dbReference type="InterPro" id="IPR002401">
    <property type="entry name" value="Cyt_P450_E_grp-I"/>
</dbReference>
<evidence type="ECO:0000256" key="6">
    <source>
        <dbReference type="RuleBase" id="RU000461"/>
    </source>
</evidence>
<dbReference type="InterPro" id="IPR036396">
    <property type="entry name" value="Cyt_P450_sf"/>
</dbReference>
<proteinExistence type="inferred from homology"/>
<dbReference type="GO" id="GO:0020037">
    <property type="term" value="F:heme binding"/>
    <property type="evidence" value="ECO:0007669"/>
    <property type="project" value="InterPro"/>
</dbReference>
<keyword evidence="7" id="KW-0812">Transmembrane</keyword>
<protein>
    <submittedName>
        <fullName evidence="8">Uncharacterized protein</fullName>
    </submittedName>
</protein>
<keyword evidence="7" id="KW-0472">Membrane</keyword>
<name>A0A843X5J2_COLES</name>
<gene>
    <name evidence="8" type="ORF">Taro_045987</name>
</gene>
<feature type="binding site" description="axial binding residue" evidence="5">
    <location>
        <position position="476"/>
    </location>
    <ligand>
        <name>heme</name>
        <dbReference type="ChEBI" id="CHEBI:30413"/>
    </ligand>
    <ligandPart>
        <name>Fe</name>
        <dbReference type="ChEBI" id="CHEBI:18248"/>
    </ligandPart>
</feature>
<evidence type="ECO:0000256" key="5">
    <source>
        <dbReference type="PIRSR" id="PIRSR602401-1"/>
    </source>
</evidence>
<organism evidence="8 9">
    <name type="scientific">Colocasia esculenta</name>
    <name type="common">Wild taro</name>
    <name type="synonym">Arum esculentum</name>
    <dbReference type="NCBI Taxonomy" id="4460"/>
    <lineage>
        <taxon>Eukaryota</taxon>
        <taxon>Viridiplantae</taxon>
        <taxon>Streptophyta</taxon>
        <taxon>Embryophyta</taxon>
        <taxon>Tracheophyta</taxon>
        <taxon>Spermatophyta</taxon>
        <taxon>Magnoliopsida</taxon>
        <taxon>Liliopsida</taxon>
        <taxon>Araceae</taxon>
        <taxon>Aroideae</taxon>
        <taxon>Colocasieae</taxon>
        <taxon>Colocasia</taxon>
    </lineage>
</organism>
<dbReference type="SUPFAM" id="SSF48264">
    <property type="entry name" value="Cytochrome P450"/>
    <property type="match status" value="1"/>
</dbReference>
<comment type="caution">
    <text evidence="8">The sequence shown here is derived from an EMBL/GenBank/DDBJ whole genome shotgun (WGS) entry which is preliminary data.</text>
</comment>
<evidence type="ECO:0000256" key="1">
    <source>
        <dbReference type="ARBA" id="ARBA00010617"/>
    </source>
</evidence>
<keyword evidence="5 6" id="KW-0349">Heme</keyword>
<dbReference type="Pfam" id="PF00067">
    <property type="entry name" value="p450"/>
    <property type="match status" value="1"/>
</dbReference>
<dbReference type="AlphaFoldDB" id="A0A843X5J2"/>
<evidence type="ECO:0000313" key="8">
    <source>
        <dbReference type="EMBL" id="MQM13064.1"/>
    </source>
</evidence>
<evidence type="ECO:0000256" key="3">
    <source>
        <dbReference type="ARBA" id="ARBA00023002"/>
    </source>
</evidence>
<comment type="cofactor">
    <cofactor evidence="5">
        <name>heme</name>
        <dbReference type="ChEBI" id="CHEBI:30413"/>
    </cofactor>
</comment>
<sequence length="536" mass="60466">MVRAPWPVSSLLSLLGSYPEVMLAIACFFVLRLLNQKVQNSKLPLSWPVVGMLPYLITQTHRIHDWCTEILRESGYTFRFQGPWFAGGEVVITCDPANVNHVFNVNFANYPKGEDFGDIFDILGNGIFNADAESWKNQRRMAHSLINHAGFRAFVARASRDKVSRALLPLLQGVAARNGVVDLQEVFMRFTFDSTCSLIFGSDPGSLSPDFPRAPFALAMDDAEEVILTRHIMPKMWWVILRWVGLGTERKFAMAWETIDRSVAEYVSRKREAIASQRHSPGSPKVDDGEEGTDLLTSYLRNQAEAGKRDADFDKFLRDTTLNLMIAGRDTTSSGLAWFFWLVSTNPDVEAKLLEELHGHLSEAAASDPDALVVFDPVELNKMVYLHAALCESLRLYPPVPFERKNPVKAEVLPSGIKVYEWTRVVFSLYAMGRMEGIWGKDYAEFRPERWISEKGKVKYEPSYKFLSFNAGPRTCLGKDVAFTQMKAVAAAMIYNFQFEVVQGHHVAPKVSIILHMENGLKVRVKRRRTAAAALS</sequence>
<dbReference type="GO" id="GO:0006629">
    <property type="term" value="P:lipid metabolic process"/>
    <property type="evidence" value="ECO:0007669"/>
    <property type="project" value="UniProtKB-ARBA"/>
</dbReference>
<keyword evidence="6" id="KW-0503">Monooxygenase</keyword>
<evidence type="ECO:0000313" key="9">
    <source>
        <dbReference type="Proteomes" id="UP000652761"/>
    </source>
</evidence>
<reference evidence="8" key="1">
    <citation type="submission" date="2017-07" db="EMBL/GenBank/DDBJ databases">
        <title>Taro Niue Genome Assembly and Annotation.</title>
        <authorList>
            <person name="Atibalentja N."/>
            <person name="Keating K."/>
            <person name="Fields C.J."/>
        </authorList>
    </citation>
    <scope>NUCLEOTIDE SEQUENCE</scope>
    <source>
        <strain evidence="8">Niue_2</strain>
        <tissue evidence="8">Leaf</tissue>
    </source>
</reference>
<evidence type="ECO:0000256" key="2">
    <source>
        <dbReference type="ARBA" id="ARBA00022723"/>
    </source>
</evidence>
<keyword evidence="7" id="KW-1133">Transmembrane helix</keyword>
<dbReference type="CDD" id="cd11064">
    <property type="entry name" value="CYP86A"/>
    <property type="match status" value="1"/>
</dbReference>
<dbReference type="Proteomes" id="UP000652761">
    <property type="component" value="Unassembled WGS sequence"/>
</dbReference>
<dbReference type="GO" id="GO:0016705">
    <property type="term" value="F:oxidoreductase activity, acting on paired donors, with incorporation or reduction of molecular oxygen"/>
    <property type="evidence" value="ECO:0007669"/>
    <property type="project" value="InterPro"/>
</dbReference>